<evidence type="ECO:0000256" key="1">
    <source>
        <dbReference type="SAM" id="Phobius"/>
    </source>
</evidence>
<dbReference type="EMBL" id="JABWDY010012050">
    <property type="protein sequence ID" value="KAF5199382.1"/>
    <property type="molecule type" value="Genomic_DNA"/>
</dbReference>
<name>A0A7J6WTN4_THATH</name>
<keyword evidence="1" id="KW-0472">Membrane</keyword>
<protein>
    <submittedName>
        <fullName evidence="2">Uncharacterized protein</fullName>
    </submittedName>
</protein>
<comment type="caution">
    <text evidence="2">The sequence shown here is derived from an EMBL/GenBank/DDBJ whole genome shotgun (WGS) entry which is preliminary data.</text>
</comment>
<feature type="transmembrane region" description="Helical" evidence="1">
    <location>
        <begin position="61"/>
        <end position="86"/>
    </location>
</feature>
<keyword evidence="3" id="KW-1185">Reference proteome</keyword>
<keyword evidence="1" id="KW-1133">Transmembrane helix</keyword>
<dbReference type="Proteomes" id="UP000554482">
    <property type="component" value="Unassembled WGS sequence"/>
</dbReference>
<dbReference type="AlphaFoldDB" id="A0A7J6WTN4"/>
<accession>A0A7J6WTN4</accession>
<evidence type="ECO:0000313" key="2">
    <source>
        <dbReference type="EMBL" id="KAF5199382.1"/>
    </source>
</evidence>
<dbReference type="OrthoDB" id="782158at2759"/>
<organism evidence="2 3">
    <name type="scientific">Thalictrum thalictroides</name>
    <name type="common">Rue-anemone</name>
    <name type="synonym">Anemone thalictroides</name>
    <dbReference type="NCBI Taxonomy" id="46969"/>
    <lineage>
        <taxon>Eukaryota</taxon>
        <taxon>Viridiplantae</taxon>
        <taxon>Streptophyta</taxon>
        <taxon>Embryophyta</taxon>
        <taxon>Tracheophyta</taxon>
        <taxon>Spermatophyta</taxon>
        <taxon>Magnoliopsida</taxon>
        <taxon>Ranunculales</taxon>
        <taxon>Ranunculaceae</taxon>
        <taxon>Thalictroideae</taxon>
        <taxon>Thalictrum</taxon>
    </lineage>
</organism>
<gene>
    <name evidence="2" type="ORF">FRX31_011031</name>
</gene>
<keyword evidence="1" id="KW-0812">Transmembrane</keyword>
<sequence>NNTPSHSQKKFDETIIDLFPLFSFVRCVCSQPSKIENLIFMNSRSTVASSVSCKAGNKNDFFFWILVCLLPKFLGLSIACVNFQLFKAIIRIPSSSVSVLTTFGERHP</sequence>
<proteinExistence type="predicted"/>
<evidence type="ECO:0000313" key="3">
    <source>
        <dbReference type="Proteomes" id="UP000554482"/>
    </source>
</evidence>
<feature type="non-terminal residue" evidence="2">
    <location>
        <position position="1"/>
    </location>
</feature>
<reference evidence="2 3" key="1">
    <citation type="submission" date="2020-06" db="EMBL/GenBank/DDBJ databases">
        <title>Transcriptomic and genomic resources for Thalictrum thalictroides and T. hernandezii: Facilitating candidate gene discovery in an emerging model plant lineage.</title>
        <authorList>
            <person name="Arias T."/>
            <person name="Riano-Pachon D.M."/>
            <person name="Di Stilio V.S."/>
        </authorList>
    </citation>
    <scope>NUCLEOTIDE SEQUENCE [LARGE SCALE GENOMIC DNA]</scope>
    <source>
        <strain evidence="3">cv. WT478/WT964</strain>
        <tissue evidence="2">Leaves</tissue>
    </source>
</reference>